<dbReference type="Gene3D" id="1.50.10.100">
    <property type="entry name" value="Chondroitin AC/alginate lyase"/>
    <property type="match status" value="1"/>
</dbReference>
<dbReference type="EMBL" id="FXAZ01000004">
    <property type="protein sequence ID" value="SMG50986.1"/>
    <property type="molecule type" value="Genomic_DNA"/>
</dbReference>
<gene>
    <name evidence="9" type="ORF">SAMN06295960_3215</name>
</gene>
<evidence type="ECO:0000256" key="6">
    <source>
        <dbReference type="PIRSR" id="PIRSR638970-1"/>
    </source>
</evidence>
<feature type="active site" evidence="6">
    <location>
        <position position="339"/>
    </location>
</feature>
<dbReference type="InterPro" id="IPR003159">
    <property type="entry name" value="Lyase_8_central_dom"/>
</dbReference>
<dbReference type="AlphaFoldDB" id="A0A1X7LAW1"/>
<dbReference type="InterPro" id="IPR004103">
    <property type="entry name" value="Lyase_8_C"/>
</dbReference>
<evidence type="ECO:0000256" key="1">
    <source>
        <dbReference type="ARBA" id="ARBA00004613"/>
    </source>
</evidence>
<comment type="similarity">
    <text evidence="2">Belongs to the polysaccharide lyase 8 family.</text>
</comment>
<feature type="active site" evidence="6">
    <location>
        <position position="285"/>
    </location>
</feature>
<feature type="chain" id="PRO_5012959673" evidence="7">
    <location>
        <begin position="43"/>
        <end position="1083"/>
    </location>
</feature>
<comment type="subcellular location">
    <subcellularLocation>
        <location evidence="1">Secreted</location>
    </subcellularLocation>
</comment>
<feature type="active site" evidence="6">
    <location>
        <position position="276"/>
    </location>
</feature>
<name>A0A1X7LAW1_9BACL</name>
<dbReference type="SMART" id="SM00060">
    <property type="entry name" value="FN3"/>
    <property type="match status" value="1"/>
</dbReference>
<evidence type="ECO:0000259" key="8">
    <source>
        <dbReference type="PROSITE" id="PS50853"/>
    </source>
</evidence>
<proteinExistence type="inferred from homology"/>
<dbReference type="CDD" id="cd01083">
    <property type="entry name" value="GAG_Lyase"/>
    <property type="match status" value="1"/>
</dbReference>
<dbReference type="InterPro" id="IPR003961">
    <property type="entry name" value="FN3_dom"/>
</dbReference>
<keyword evidence="5 9" id="KW-0456">Lyase</keyword>
<dbReference type="STRING" id="1852522.SAMN06295960_3215"/>
<evidence type="ECO:0000256" key="4">
    <source>
        <dbReference type="ARBA" id="ARBA00022729"/>
    </source>
</evidence>
<dbReference type="InterPro" id="IPR008929">
    <property type="entry name" value="Chondroitin_lyas"/>
</dbReference>
<dbReference type="GO" id="GO:0016837">
    <property type="term" value="F:carbon-oxygen lyase activity, acting on polysaccharides"/>
    <property type="evidence" value="ECO:0007669"/>
    <property type="project" value="UniProtKB-ARBA"/>
</dbReference>
<evidence type="ECO:0000256" key="5">
    <source>
        <dbReference type="ARBA" id="ARBA00023239"/>
    </source>
</evidence>
<dbReference type="SUPFAM" id="SSF74650">
    <property type="entry name" value="Galactose mutarotase-like"/>
    <property type="match status" value="1"/>
</dbReference>
<dbReference type="Gene3D" id="2.60.40.10">
    <property type="entry name" value="Immunoglobulins"/>
    <property type="match status" value="1"/>
</dbReference>
<protein>
    <submittedName>
        <fullName evidence="9">Hyaluronate lyase</fullName>
    </submittedName>
</protein>
<accession>A0A1X7LAW1</accession>
<evidence type="ECO:0000313" key="9">
    <source>
        <dbReference type="EMBL" id="SMG50986.1"/>
    </source>
</evidence>
<dbReference type="InterPro" id="IPR013783">
    <property type="entry name" value="Ig-like_fold"/>
</dbReference>
<dbReference type="Pfam" id="PF00041">
    <property type="entry name" value="fn3"/>
    <property type="match status" value="1"/>
</dbReference>
<keyword evidence="4 7" id="KW-0732">Signal</keyword>
<dbReference type="InterPro" id="IPR014718">
    <property type="entry name" value="GH-type_carb-bd"/>
</dbReference>
<dbReference type="SUPFAM" id="SSF48230">
    <property type="entry name" value="Chondroitin AC/alginate lyase"/>
    <property type="match status" value="1"/>
</dbReference>
<dbReference type="Pfam" id="PF08124">
    <property type="entry name" value="Lyase_8_N"/>
    <property type="match status" value="1"/>
</dbReference>
<dbReference type="PANTHER" id="PTHR38481">
    <property type="entry name" value="HYALURONATE LYASE"/>
    <property type="match status" value="1"/>
</dbReference>
<evidence type="ECO:0000256" key="2">
    <source>
        <dbReference type="ARBA" id="ARBA00006699"/>
    </source>
</evidence>
<dbReference type="PANTHER" id="PTHR38481:SF1">
    <property type="entry name" value="HYALURONATE LYASE"/>
    <property type="match status" value="1"/>
</dbReference>
<dbReference type="NCBIfam" id="NF033679">
    <property type="entry name" value="DNRLRE_dom"/>
    <property type="match status" value="1"/>
</dbReference>
<reference evidence="9 10" key="1">
    <citation type="submission" date="2017-04" db="EMBL/GenBank/DDBJ databases">
        <authorList>
            <person name="Afonso C.L."/>
            <person name="Miller P.J."/>
            <person name="Scott M.A."/>
            <person name="Spackman E."/>
            <person name="Goraichik I."/>
            <person name="Dimitrov K.M."/>
            <person name="Suarez D.L."/>
            <person name="Swayne D.E."/>
        </authorList>
    </citation>
    <scope>NUCLEOTIDE SEQUENCE [LARGE SCALE GENOMIC DNA]</scope>
    <source>
        <strain evidence="9 10">11</strain>
    </source>
</reference>
<dbReference type="Pfam" id="PF24517">
    <property type="entry name" value="CBM96"/>
    <property type="match status" value="1"/>
</dbReference>
<dbReference type="InterPro" id="IPR038970">
    <property type="entry name" value="Lyase_8"/>
</dbReference>
<evidence type="ECO:0000256" key="3">
    <source>
        <dbReference type="ARBA" id="ARBA00022525"/>
    </source>
</evidence>
<dbReference type="GO" id="GO:0005576">
    <property type="term" value="C:extracellular region"/>
    <property type="evidence" value="ECO:0007669"/>
    <property type="project" value="UniProtKB-SubCell"/>
</dbReference>
<evidence type="ECO:0000256" key="7">
    <source>
        <dbReference type="SAM" id="SignalP"/>
    </source>
</evidence>
<keyword evidence="3" id="KW-0964">Secreted</keyword>
<organism evidence="9 10">
    <name type="scientific">Paenibacillus aquistagni</name>
    <dbReference type="NCBI Taxonomy" id="1852522"/>
    <lineage>
        <taxon>Bacteria</taxon>
        <taxon>Bacillati</taxon>
        <taxon>Bacillota</taxon>
        <taxon>Bacilli</taxon>
        <taxon>Bacillales</taxon>
        <taxon>Paenibacillaceae</taxon>
        <taxon>Paenibacillus</taxon>
    </lineage>
</organism>
<sequence length="1083" mass="116143">MRDTSRYSDSKALPLSNKMAVKFMATLLAFSLLLTLMPTAEAASGPTEYDVLRAKWHAYLTGGDDFDPLDPDIAANLAAKSQGVSNSESTGIWDTLNKAAGRTYLWSDLQSTTASDQVSTHYSRIKRMAIVYATRGSAFYHNEQLKNDIIGALDWAYANRYNENKSETGNWWDWEIGTPQLINDTLVLMYDHLSSSQLDQYMRAIDRFVPNPSKRTINGVTETGANLLDKSFVVALRGIIGQSGTKITQGRDAMSPAFLYVKTGDGFYEDGSFIQHTDIAYTGGYGAVLMGRIADMFYLLKDSTWSIADPNADHVFRWVREGFEPLIYKGAIMDNLRGRGISRQSTNDHKAGRGIVLAILRLSEGAPAAESLSIKRMVKEWIGSDSTFANYFTGAGMFEMILGKQLMSDTSITPRGDLSGHYAFPSMDRVAHYGDQFGFGISMFSPRISAFEYGNGENIKGWHTGAGMTTLYNADLEQFSGSYWATTDMYRLPGTTTDGSGSGTPVAWKSYYNPMSWVGGSEVDDQYGTVGMQFSNAQNTGSSLQGKKSWFLFGNRITALGTGIKSTDNRKVETIVENRKLNASGDNALTVNGIAKSPTLGWSEHLSNATWAHLQGSVSGADIGYYFPNEPSLTAKREARTGSWQQVNTGGSSAAVTDSYLSLAFDHGTSPSDASYAYVLLPNLNEAQTASYAANPTVEIVAQNDDVHAVYDSALNTLGANFWKDESKTVSKDGSPLLTSDKKASVTMSESNGELHIGVSDPTRLQAGEIHLEIHKPAGAVLSLDPSITVTELAPTIKLTVRTPSTYGVSQQVKLALGTPAAPQAPVLMAAEPVGSNIELAWSHSEGAAGYRVSYGTASGTYSETIDTGVLAQQNKLSVSGLTPGQTYYFVVKAYNASGESPASNEASASPELAALLSPAADAYVRDGSYAAQNFGQASSLVVKNDGSGYARQSYIKFDLSQLSGSVQSAKLRLTSVGTGSAGINHEVLLVTDNSWSESALTWNNKPAADSIIASFTAPASGSAAEVDLTSQVAAALAGNKQLSLVIVSPVNVGSKGDVSYASKEHAISESRPSLQVQFQATP</sequence>
<dbReference type="InterPro" id="IPR011013">
    <property type="entry name" value="Gal_mutarotase_sf_dom"/>
</dbReference>
<feature type="signal peptide" evidence="7">
    <location>
        <begin position="1"/>
        <end position="42"/>
    </location>
</feature>
<dbReference type="InterPro" id="IPR011071">
    <property type="entry name" value="Lyase_8-like_C"/>
</dbReference>
<feature type="domain" description="Fibronectin type-III" evidence="8">
    <location>
        <begin position="822"/>
        <end position="914"/>
    </location>
</feature>
<dbReference type="SUPFAM" id="SSF49265">
    <property type="entry name" value="Fibronectin type III"/>
    <property type="match status" value="1"/>
</dbReference>
<dbReference type="Gene3D" id="2.60.220.10">
    <property type="entry name" value="Polysaccharide lyase family 8-like, C-terminal"/>
    <property type="match status" value="1"/>
</dbReference>
<dbReference type="InterPro" id="IPR012970">
    <property type="entry name" value="Lyase_8_alpha_N"/>
</dbReference>
<keyword evidence="10" id="KW-1185">Reference proteome</keyword>
<dbReference type="RefSeq" id="WP_176228946.1">
    <property type="nucleotide sequence ID" value="NZ_FXAZ01000004.1"/>
</dbReference>
<dbReference type="Gene3D" id="2.70.98.10">
    <property type="match status" value="1"/>
</dbReference>
<dbReference type="PROSITE" id="PS50853">
    <property type="entry name" value="FN3"/>
    <property type="match status" value="1"/>
</dbReference>
<dbReference type="Proteomes" id="UP000193834">
    <property type="component" value="Unassembled WGS sequence"/>
</dbReference>
<dbReference type="Pfam" id="PF02884">
    <property type="entry name" value="Lyase_8_C"/>
    <property type="match status" value="1"/>
</dbReference>
<dbReference type="InterPro" id="IPR055372">
    <property type="entry name" value="CBM96"/>
</dbReference>
<dbReference type="CDD" id="cd00063">
    <property type="entry name" value="FN3"/>
    <property type="match status" value="1"/>
</dbReference>
<dbReference type="Pfam" id="PF02278">
    <property type="entry name" value="Lyase_8"/>
    <property type="match status" value="1"/>
</dbReference>
<dbReference type="SUPFAM" id="SSF49863">
    <property type="entry name" value="Hyaluronate lyase-like, C-terminal domain"/>
    <property type="match status" value="1"/>
</dbReference>
<evidence type="ECO:0000313" key="10">
    <source>
        <dbReference type="Proteomes" id="UP000193834"/>
    </source>
</evidence>
<dbReference type="InterPro" id="IPR036116">
    <property type="entry name" value="FN3_sf"/>
</dbReference>
<dbReference type="GO" id="GO:0005975">
    <property type="term" value="P:carbohydrate metabolic process"/>
    <property type="evidence" value="ECO:0007669"/>
    <property type="project" value="InterPro"/>
</dbReference>
<dbReference type="GO" id="GO:0030246">
    <property type="term" value="F:carbohydrate binding"/>
    <property type="evidence" value="ECO:0007669"/>
    <property type="project" value="InterPro"/>
</dbReference>